<protein>
    <recommendedName>
        <fullName evidence="4">Lipoprotein</fullName>
    </recommendedName>
</protein>
<evidence type="ECO:0000313" key="2">
    <source>
        <dbReference type="EMBL" id="BCT95978.1"/>
    </source>
</evidence>
<sequence length="164" mass="17528">MKSALRVIALTGLLAACTQPAETQATSATAAPKGFDATSPYSNYELTMERIDAMLVAQSYLAAAVKDDPTLEVAMKAASGEDGVRYAARLEATPALRDAIAKSGLSTRDYALTSEALMTALMTQEALTAGRLKAIPHGVNRQNVYFVREHKDALAARFAGYQQR</sequence>
<keyword evidence="3" id="KW-1185">Reference proteome</keyword>
<accession>A0ABM7QEI9</accession>
<gene>
    <name evidence="2" type="ORF">LYSHEL_18490</name>
</gene>
<keyword evidence="1" id="KW-0732">Signal</keyword>
<organism evidence="2 3">
    <name type="scientific">Lysobacter helvus</name>
    <dbReference type="NCBI Taxonomy" id="2675059"/>
    <lineage>
        <taxon>Bacteria</taxon>
        <taxon>Pseudomonadati</taxon>
        <taxon>Pseudomonadota</taxon>
        <taxon>Gammaproteobacteria</taxon>
        <taxon>Lysobacterales</taxon>
        <taxon>Lysobacteraceae</taxon>
        <taxon>Lysobacter</taxon>
    </lineage>
</organism>
<dbReference type="Proteomes" id="UP000680514">
    <property type="component" value="Chromosome"/>
</dbReference>
<name>A0ABM7QEI9_9GAMM</name>
<feature type="signal peptide" evidence="1">
    <location>
        <begin position="1"/>
        <end position="21"/>
    </location>
</feature>
<dbReference type="EMBL" id="AP024546">
    <property type="protein sequence ID" value="BCT95978.1"/>
    <property type="molecule type" value="Genomic_DNA"/>
</dbReference>
<proteinExistence type="predicted"/>
<feature type="chain" id="PRO_5047433922" description="Lipoprotein" evidence="1">
    <location>
        <begin position="22"/>
        <end position="164"/>
    </location>
</feature>
<dbReference type="RefSeq" id="WP_213433768.1">
    <property type="nucleotide sequence ID" value="NZ_AP024546.1"/>
</dbReference>
<evidence type="ECO:0008006" key="4">
    <source>
        <dbReference type="Google" id="ProtNLM"/>
    </source>
</evidence>
<evidence type="ECO:0000313" key="3">
    <source>
        <dbReference type="Proteomes" id="UP000680514"/>
    </source>
</evidence>
<evidence type="ECO:0000256" key="1">
    <source>
        <dbReference type="SAM" id="SignalP"/>
    </source>
</evidence>
<reference evidence="2 3" key="1">
    <citation type="submission" date="2021-03" db="EMBL/GenBank/DDBJ databases">
        <title>Complete Genome Sequences of Two Lysobacter Strains Isolated from Sea Water (Lysobacter caseinilyticus) and Soil (Lysobacter helvus) in South Korea.</title>
        <authorList>
            <person name="Watanabe Y."/>
            <person name="Arakawa K."/>
        </authorList>
    </citation>
    <scope>NUCLEOTIDE SEQUENCE [LARGE SCALE GENOMIC DNA]</scope>
    <source>
        <strain evidence="2 3">D10</strain>
    </source>
</reference>
<dbReference type="PROSITE" id="PS51257">
    <property type="entry name" value="PROKAR_LIPOPROTEIN"/>
    <property type="match status" value="1"/>
</dbReference>